<proteinExistence type="predicted"/>
<comment type="caution">
    <text evidence="1">The sequence shown here is derived from an EMBL/GenBank/DDBJ whole genome shotgun (WGS) entry which is preliminary data.</text>
</comment>
<gene>
    <name evidence="1" type="ORF">J1N35_010483</name>
</gene>
<evidence type="ECO:0000313" key="1">
    <source>
        <dbReference type="EMBL" id="KAH1106715.1"/>
    </source>
</evidence>
<dbReference type="Proteomes" id="UP000828251">
    <property type="component" value="Unassembled WGS sequence"/>
</dbReference>
<dbReference type="PANTHER" id="PTHR46890">
    <property type="entry name" value="NON-LTR RETROLELEMENT REVERSE TRANSCRIPTASE-LIKE PROTEIN-RELATED"/>
    <property type="match status" value="1"/>
</dbReference>
<keyword evidence="2" id="KW-1185">Reference proteome</keyword>
<reference evidence="1 2" key="1">
    <citation type="journal article" date="2021" name="Plant Biotechnol. J.">
        <title>Multi-omics assisted identification of the key and species-specific regulatory components of drought-tolerant mechanisms in Gossypium stocksii.</title>
        <authorList>
            <person name="Yu D."/>
            <person name="Ke L."/>
            <person name="Zhang D."/>
            <person name="Wu Y."/>
            <person name="Sun Y."/>
            <person name="Mei J."/>
            <person name="Sun J."/>
            <person name="Sun Y."/>
        </authorList>
    </citation>
    <scope>NUCLEOTIDE SEQUENCE [LARGE SCALE GENOMIC DNA]</scope>
    <source>
        <strain evidence="2">cv. E1</strain>
        <tissue evidence="1">Leaf</tissue>
    </source>
</reference>
<sequence>MEWSSSSRLADLEMEVRKEMKNVLNHEELLWRQKARCDWLRFEDHNTKYFHSCTIRRRKFNRIIALCTSSREKSSDQSIFSDKAVRFFEKLYGEIPTSMSDLPMNLFFHIKKDDFDFLNKPILNDEIKKALFDMALLKAPESDGQWDLIGETVCEWVQGIFTGNKIEKGFNNALIVSIPKDLSHFRPISICSVMYKLVMKVIANRLKVVFPNYISPEQARFIAGRNISDNIIIEQEVIYSMRIEAVRNKLQNWEARKLSFVGRVTLAQSVLLAIPNYFMQSLLVPKGVWPLCCENLIWSVGDGKTIRGWKDSWIPSVEPLYSYIPAHFNLDLECTLKDWVLADGTWNLELLRLWLSENMIKRIVSIPPPHPDGGTDRIIWARSGSESFSMRNSPITIPRIGQHLKHNWVHLFSDGAVVKDSGNAAAEGVVRDQSGNWIVWFTNYLAVDLDITMLRRVKQLLNSESQWEIKYVNRECNLIADHLAKLSFSWKSPLRLFEAPLDSVVTYIQQDKVFRFS</sequence>
<dbReference type="AlphaFoldDB" id="A0A9D3W2A3"/>
<dbReference type="OrthoDB" id="1751786at2759"/>
<accession>A0A9D3W2A3</accession>
<evidence type="ECO:0000313" key="2">
    <source>
        <dbReference type="Proteomes" id="UP000828251"/>
    </source>
</evidence>
<evidence type="ECO:0008006" key="3">
    <source>
        <dbReference type="Google" id="ProtNLM"/>
    </source>
</evidence>
<dbReference type="PANTHER" id="PTHR46890:SF48">
    <property type="entry name" value="RNA-DIRECTED DNA POLYMERASE"/>
    <property type="match status" value="1"/>
</dbReference>
<name>A0A9D3W2A3_9ROSI</name>
<organism evidence="1 2">
    <name type="scientific">Gossypium stocksii</name>
    <dbReference type="NCBI Taxonomy" id="47602"/>
    <lineage>
        <taxon>Eukaryota</taxon>
        <taxon>Viridiplantae</taxon>
        <taxon>Streptophyta</taxon>
        <taxon>Embryophyta</taxon>
        <taxon>Tracheophyta</taxon>
        <taxon>Spermatophyta</taxon>
        <taxon>Magnoliopsida</taxon>
        <taxon>eudicotyledons</taxon>
        <taxon>Gunneridae</taxon>
        <taxon>Pentapetalae</taxon>
        <taxon>rosids</taxon>
        <taxon>malvids</taxon>
        <taxon>Malvales</taxon>
        <taxon>Malvaceae</taxon>
        <taxon>Malvoideae</taxon>
        <taxon>Gossypium</taxon>
    </lineage>
</organism>
<protein>
    <recommendedName>
        <fullName evidence="3">Reverse transcriptase domain-containing protein</fullName>
    </recommendedName>
</protein>
<dbReference type="EMBL" id="JAIQCV010000004">
    <property type="protein sequence ID" value="KAH1106715.1"/>
    <property type="molecule type" value="Genomic_DNA"/>
</dbReference>
<dbReference type="InterPro" id="IPR052343">
    <property type="entry name" value="Retrotransposon-Effector_Assoc"/>
</dbReference>